<feature type="compositionally biased region" description="Basic and acidic residues" evidence="1">
    <location>
        <begin position="1"/>
        <end position="13"/>
    </location>
</feature>
<dbReference type="AlphaFoldDB" id="A2S310"/>
<gene>
    <name evidence="2" type="ordered locus">BMA10229_A0328</name>
</gene>
<evidence type="ECO:0000313" key="2">
    <source>
        <dbReference type="EMBL" id="ABN02827.1"/>
    </source>
</evidence>
<dbReference type="EMBL" id="CP000546">
    <property type="protein sequence ID" value="ABN02827.1"/>
    <property type="molecule type" value="Genomic_DNA"/>
</dbReference>
<dbReference type="HOGENOM" id="CLU_3165547_0_0_4"/>
<dbReference type="KEGG" id="bml:BMA10229_A0328"/>
<evidence type="ECO:0000313" key="3">
    <source>
        <dbReference type="Proteomes" id="UP000002283"/>
    </source>
</evidence>
<proteinExistence type="predicted"/>
<dbReference type="Proteomes" id="UP000002283">
    <property type="component" value="Chromosome I"/>
</dbReference>
<evidence type="ECO:0000256" key="1">
    <source>
        <dbReference type="SAM" id="MobiDB-lite"/>
    </source>
</evidence>
<feature type="compositionally biased region" description="Basic residues" evidence="1">
    <location>
        <begin position="14"/>
        <end position="26"/>
    </location>
</feature>
<reference evidence="2 3" key="1">
    <citation type="submission" date="2007-01" db="EMBL/GenBank/DDBJ databases">
        <authorList>
            <person name="DeShazer D."/>
            <person name="Woods D.E."/>
            <person name="Nierman W.C."/>
        </authorList>
    </citation>
    <scope>NUCLEOTIDE SEQUENCE [LARGE SCALE GENOMIC DNA]</scope>
    <source>
        <strain evidence="2 3">NCTC 10229</strain>
    </source>
</reference>
<accession>A2S310</accession>
<organism evidence="2 3">
    <name type="scientific">Burkholderia mallei (strain NCTC 10229)</name>
    <dbReference type="NCBI Taxonomy" id="412022"/>
    <lineage>
        <taxon>Bacteria</taxon>
        <taxon>Pseudomonadati</taxon>
        <taxon>Pseudomonadota</taxon>
        <taxon>Betaproteobacteria</taxon>
        <taxon>Burkholderiales</taxon>
        <taxon>Burkholderiaceae</taxon>
        <taxon>Burkholderia</taxon>
        <taxon>pseudomallei group</taxon>
    </lineage>
</organism>
<protein>
    <submittedName>
        <fullName evidence="2">Uncharacterized protein</fullName>
    </submittedName>
</protein>
<feature type="region of interest" description="Disordered" evidence="1">
    <location>
        <begin position="1"/>
        <end position="47"/>
    </location>
</feature>
<name>A2S310_BURM9</name>
<sequence length="47" mass="5181">MPRHDPARHDAVRRGAKHTRGPRVARMRATAAGADVQYARRGATYAP</sequence>